<dbReference type="InterPro" id="IPR050855">
    <property type="entry name" value="NDM-1-like"/>
</dbReference>
<dbReference type="PANTHER" id="PTHR42951">
    <property type="entry name" value="METALLO-BETA-LACTAMASE DOMAIN-CONTAINING"/>
    <property type="match status" value="1"/>
</dbReference>
<dbReference type="Proteomes" id="UP000183180">
    <property type="component" value="Unassembled WGS sequence"/>
</dbReference>
<dbReference type="SUPFAM" id="SSF56281">
    <property type="entry name" value="Metallo-hydrolase/oxidoreductase"/>
    <property type="match status" value="1"/>
</dbReference>
<accession>A0A1H2LIS5</accession>
<dbReference type="EMBL" id="FNLM01000036">
    <property type="protein sequence ID" value="SDU80714.1"/>
    <property type="molecule type" value="Genomic_DNA"/>
</dbReference>
<proteinExistence type="predicted"/>
<evidence type="ECO:0000313" key="2">
    <source>
        <dbReference type="EMBL" id="SDU80714.1"/>
    </source>
</evidence>
<dbReference type="PANTHER" id="PTHR42951:SF4">
    <property type="entry name" value="ACYL-COENZYME A THIOESTERASE MBLAC2"/>
    <property type="match status" value="1"/>
</dbReference>
<organism evidence="2 3">
    <name type="scientific">Gordonia westfalica</name>
    <dbReference type="NCBI Taxonomy" id="158898"/>
    <lineage>
        <taxon>Bacteria</taxon>
        <taxon>Bacillati</taxon>
        <taxon>Actinomycetota</taxon>
        <taxon>Actinomycetes</taxon>
        <taxon>Mycobacteriales</taxon>
        <taxon>Gordoniaceae</taxon>
        <taxon>Gordonia</taxon>
    </lineage>
</organism>
<dbReference type="Pfam" id="PF00753">
    <property type="entry name" value="Lactamase_B"/>
    <property type="match status" value="1"/>
</dbReference>
<name>A0A1H2LIS5_9ACTN</name>
<reference evidence="2 3" key="1">
    <citation type="submission" date="2016-10" db="EMBL/GenBank/DDBJ databases">
        <authorList>
            <person name="de Groot N.N."/>
        </authorList>
    </citation>
    <scope>NUCLEOTIDE SEQUENCE [LARGE SCALE GENOMIC DNA]</scope>
    <source>
        <strain evidence="2 3">DSM 44215</strain>
    </source>
</reference>
<dbReference type="STRING" id="158898.SAMN04488548_136415"/>
<sequence>MTTAPSFTETRFDEVTVLEPAGGGAFPRGNTVVAHGSEATLVLDPSLDVDHDPVDADAVMISHAHEDHIAGLRHFDTAKFAHHDEVGGVRSLQVLLDGYGLTPEERAAVDAQIGDTFALTPGFPEAQGIGDGHVFDLGDVTATVVHLPGHTRGHCGVLVEPTGFFYIADIDLTSFGPMYGDVGSSVDDYLASIARVREVDARWYGTFHQKGVVEGSKDFRERLTAYEGVIHRREERLLEFLDRPRQLHEIVEHRLVYRPHVQMPFVDAVERRTAQLHLERLTRHGQVTRTDDGSFHRT</sequence>
<dbReference type="SMART" id="SM00849">
    <property type="entry name" value="Lactamase_B"/>
    <property type="match status" value="1"/>
</dbReference>
<evidence type="ECO:0000313" key="3">
    <source>
        <dbReference type="Proteomes" id="UP000183180"/>
    </source>
</evidence>
<dbReference type="Gene3D" id="3.60.15.10">
    <property type="entry name" value="Ribonuclease Z/Hydroxyacylglutathione hydrolase-like"/>
    <property type="match status" value="1"/>
</dbReference>
<feature type="domain" description="Metallo-beta-lactamase" evidence="1">
    <location>
        <begin position="28"/>
        <end position="208"/>
    </location>
</feature>
<protein>
    <submittedName>
        <fullName evidence="2">Glyoxylase, beta-lactamase superfamily II</fullName>
    </submittedName>
</protein>
<dbReference type="RefSeq" id="WP_074853779.1">
    <property type="nucleotide sequence ID" value="NZ_FNLM01000036.1"/>
</dbReference>
<dbReference type="OrthoDB" id="2971563at2"/>
<gene>
    <name evidence="2" type="ORF">SAMN04488548_136415</name>
</gene>
<dbReference type="AlphaFoldDB" id="A0A1H2LIS5"/>
<dbReference type="InterPro" id="IPR036866">
    <property type="entry name" value="RibonucZ/Hydroxyglut_hydro"/>
</dbReference>
<dbReference type="InterPro" id="IPR001279">
    <property type="entry name" value="Metallo-B-lactamas"/>
</dbReference>
<evidence type="ECO:0000259" key="1">
    <source>
        <dbReference type="SMART" id="SM00849"/>
    </source>
</evidence>